<evidence type="ECO:0000256" key="1">
    <source>
        <dbReference type="SAM" id="MobiDB-lite"/>
    </source>
</evidence>
<feature type="compositionally biased region" description="Basic and acidic residues" evidence="1">
    <location>
        <begin position="883"/>
        <end position="897"/>
    </location>
</feature>
<feature type="compositionally biased region" description="Polar residues" evidence="1">
    <location>
        <begin position="105"/>
        <end position="120"/>
    </location>
</feature>
<feature type="compositionally biased region" description="Polar residues" evidence="1">
    <location>
        <begin position="293"/>
        <end position="303"/>
    </location>
</feature>
<dbReference type="Proteomes" id="UP000828390">
    <property type="component" value="Unassembled WGS sequence"/>
</dbReference>
<feature type="region of interest" description="Disordered" evidence="1">
    <location>
        <begin position="280"/>
        <end position="448"/>
    </location>
</feature>
<gene>
    <name evidence="2" type="ORF">DPMN_163048</name>
</gene>
<keyword evidence="3" id="KW-1185">Reference proteome</keyword>
<feature type="compositionally biased region" description="Acidic residues" evidence="1">
    <location>
        <begin position="313"/>
        <end position="324"/>
    </location>
</feature>
<reference evidence="2" key="1">
    <citation type="journal article" date="2019" name="bioRxiv">
        <title>The Genome of the Zebra Mussel, Dreissena polymorpha: A Resource for Invasive Species Research.</title>
        <authorList>
            <person name="McCartney M.A."/>
            <person name="Auch B."/>
            <person name="Kono T."/>
            <person name="Mallez S."/>
            <person name="Zhang Y."/>
            <person name="Obille A."/>
            <person name="Becker A."/>
            <person name="Abrahante J.E."/>
            <person name="Garbe J."/>
            <person name="Badalamenti J.P."/>
            <person name="Herman A."/>
            <person name="Mangelson H."/>
            <person name="Liachko I."/>
            <person name="Sullivan S."/>
            <person name="Sone E.D."/>
            <person name="Koren S."/>
            <person name="Silverstein K.A.T."/>
            <person name="Beckman K.B."/>
            <person name="Gohl D.M."/>
        </authorList>
    </citation>
    <scope>NUCLEOTIDE SEQUENCE</scope>
    <source>
        <strain evidence="2">Duluth1</strain>
        <tissue evidence="2">Whole animal</tissue>
    </source>
</reference>
<feature type="compositionally biased region" description="Basic and acidic residues" evidence="1">
    <location>
        <begin position="238"/>
        <end position="247"/>
    </location>
</feature>
<comment type="caution">
    <text evidence="2">The sequence shown here is derived from an EMBL/GenBank/DDBJ whole genome shotgun (WGS) entry which is preliminary data.</text>
</comment>
<feature type="compositionally biased region" description="Basic and acidic residues" evidence="1">
    <location>
        <begin position="280"/>
        <end position="290"/>
    </location>
</feature>
<feature type="region of interest" description="Disordered" evidence="1">
    <location>
        <begin position="1"/>
        <end position="59"/>
    </location>
</feature>
<feature type="region of interest" description="Disordered" evidence="1">
    <location>
        <begin position="226"/>
        <end position="247"/>
    </location>
</feature>
<feature type="region of interest" description="Disordered" evidence="1">
    <location>
        <begin position="883"/>
        <end position="918"/>
    </location>
</feature>
<evidence type="ECO:0008006" key="4">
    <source>
        <dbReference type="Google" id="ProtNLM"/>
    </source>
</evidence>
<protein>
    <recommendedName>
        <fullName evidence="4">UBZ4-type domain-containing protein</fullName>
    </recommendedName>
</protein>
<name>A0A9D4ESS5_DREPO</name>
<feature type="region of interest" description="Disordered" evidence="1">
    <location>
        <begin position="544"/>
        <end position="568"/>
    </location>
</feature>
<organism evidence="2 3">
    <name type="scientific">Dreissena polymorpha</name>
    <name type="common">Zebra mussel</name>
    <name type="synonym">Mytilus polymorpha</name>
    <dbReference type="NCBI Taxonomy" id="45954"/>
    <lineage>
        <taxon>Eukaryota</taxon>
        <taxon>Metazoa</taxon>
        <taxon>Spiralia</taxon>
        <taxon>Lophotrochozoa</taxon>
        <taxon>Mollusca</taxon>
        <taxon>Bivalvia</taxon>
        <taxon>Autobranchia</taxon>
        <taxon>Heteroconchia</taxon>
        <taxon>Euheterodonta</taxon>
        <taxon>Imparidentia</taxon>
        <taxon>Neoheterodontei</taxon>
        <taxon>Myida</taxon>
        <taxon>Dreissenoidea</taxon>
        <taxon>Dreissenidae</taxon>
        <taxon>Dreissena</taxon>
    </lineage>
</organism>
<feature type="region of interest" description="Disordered" evidence="1">
    <location>
        <begin position="95"/>
        <end position="168"/>
    </location>
</feature>
<feature type="compositionally biased region" description="Basic and acidic residues" evidence="1">
    <location>
        <begin position="908"/>
        <end position="918"/>
    </location>
</feature>
<feature type="region of interest" description="Disordered" evidence="1">
    <location>
        <begin position="945"/>
        <end position="968"/>
    </location>
</feature>
<feature type="compositionally biased region" description="Polar residues" evidence="1">
    <location>
        <begin position="130"/>
        <end position="139"/>
    </location>
</feature>
<evidence type="ECO:0000313" key="3">
    <source>
        <dbReference type="Proteomes" id="UP000828390"/>
    </source>
</evidence>
<feature type="region of interest" description="Disordered" evidence="1">
    <location>
        <begin position="1422"/>
        <end position="1458"/>
    </location>
</feature>
<sequence>MAGRNTRGTARNHVSSNMPDEHNDMGIEILDDPGPKRQKRGKTKQATVDSEQSEDLNSIDRKLVEAGIHIEGLSVVEKKIFVDVINQSKEDVNAGCMPLNEQTDHNNQSLQSRGHATGGSQAKIADDSDSNGGQTSGNRETIRSRPGGRSRKLKGAKGGKEGNLSTKGIRKLVTKKEESRNDIQILTDEESSDGMVHISDGEHVKNVNEIVSKQCGKEDTIDNLKKHESSTVANDSGPDCKEDTASRDSDVILIPGISKIGADRAVTISGIMVEKHKCDKEELASSHERPFTSPVSQQLTSDLSEADVTLVDSDQETQPPDEAESPSGLDLNSSTLAADEMEDGDLSEENQETVIEGIDIADDGESQQSNGEIAPAEMPLPRESGEEDSQSDSQSNEECLKDSPPISSQKSGGFNIELPSEFRVSQSASQSSQSIRHSDSQQAGRSNVDGELVRHYIADQNKHVRRCKFYRDPSVDGNNLTECIRRIRLQFDKSRVGLRKAQRKLSEKIPWEDWNEPVKQGQHVPGSLDLKARGRVYMDMDIFNEHSQSSNEGPKERVQRSLRHTSLQQKNPYDRSAFIFDDTEEDDFESLQSLRNQTMKNRKAGNKNSDEDDDNLPDLIVEPDNMKKASTKTSLHAETQGFVVEDKENLHTFDDEVKSNRKNALGSGSKAGISVCKMPALKLGGDVGQTTRATRNSKPPVAEADNFEADLEKAIQMSKKETFGNGSQFEGCDNQENDSDYLSIQRGTRGSKFENQLQKAKLKHFSIPKVTITSVSNKDEENLTCKETQTLQKNECKDTLQKNKVSDEFYVPIIGRTTSNARGENKPKDGPKSKLIGRKNASSVLAAETQDLDLISPKKHNKIERETFKFQDDSDDETIAETQKMDISSEKSDKQDFYTKLSSSSVEMKPEDKEEKRQGLMGRAKGAVNSFMNLFSSSDTNAMVSEGTKRKADSSDISVEVDEGSQSPVLKKKTRRLINPDAQRLIPTCPLVREMLTSKSSVGKESQRLNSHGINGDFQKQTMPKGAGWLSSRPVSSESKHSDGASLASSQGSCGVLFDENGEIYGTQKCEIQRRLGMDVKGGKLTQDPSDLEEDVENILSLDDDSDEDPLAEFKQTERTYSRKGNTTDFSFRQYSLSKAIKHSTQATVTVNSAVDTQKRVCNEIPQTTFQSLQPQRRLPSTSHIDLDPDLNRSRQMMPSMSEWVAENDFTESPGADVGHRFSTSPTLEYVASVVVKTPSQEKAVTCPLCNKDFPVNVIEMHASTCRGPALEEEEENEEPIGPSLPPDLEAIFEIPQAESSSDGTRECALCTRKFGSEDFKKHFTDCYKVTMQQQAEIETKGFNQTLQPETVEPRITRLRGSPFQAEKPHTANSSENDLPVQRVLKGKTLGFSHNSMNTSRPPHAHSLVNDEDDDLIITDVQPRSGLELSRGQGHMERGGGRGMSRSRRPAALDQGGK</sequence>
<feature type="compositionally biased region" description="Polar residues" evidence="1">
    <location>
        <begin position="1"/>
        <end position="18"/>
    </location>
</feature>
<feature type="region of interest" description="Disordered" evidence="1">
    <location>
        <begin position="999"/>
        <end position="1051"/>
    </location>
</feature>
<feature type="region of interest" description="Disordered" evidence="1">
    <location>
        <begin position="598"/>
        <end position="617"/>
    </location>
</feature>
<evidence type="ECO:0000313" key="2">
    <source>
        <dbReference type="EMBL" id="KAH3784973.1"/>
    </source>
</evidence>
<feature type="compositionally biased region" description="Basic residues" evidence="1">
    <location>
        <begin position="146"/>
        <end position="157"/>
    </location>
</feature>
<accession>A0A9D4ESS5</accession>
<reference evidence="2" key="2">
    <citation type="submission" date="2020-11" db="EMBL/GenBank/DDBJ databases">
        <authorList>
            <person name="McCartney M.A."/>
            <person name="Auch B."/>
            <person name="Kono T."/>
            <person name="Mallez S."/>
            <person name="Becker A."/>
            <person name="Gohl D.M."/>
            <person name="Silverstein K.A.T."/>
            <person name="Koren S."/>
            <person name="Bechman K.B."/>
            <person name="Herman A."/>
            <person name="Abrahante J.E."/>
            <person name="Garbe J."/>
        </authorList>
    </citation>
    <scope>NUCLEOTIDE SEQUENCE</scope>
    <source>
        <strain evidence="2">Duluth1</strain>
        <tissue evidence="2">Whole animal</tissue>
    </source>
</reference>
<dbReference type="EMBL" id="JAIWYP010000008">
    <property type="protein sequence ID" value="KAH3784973.1"/>
    <property type="molecule type" value="Genomic_DNA"/>
</dbReference>
<proteinExistence type="predicted"/>
<feature type="compositionally biased region" description="Acidic residues" evidence="1">
    <location>
        <begin position="339"/>
        <end position="351"/>
    </location>
</feature>
<feature type="compositionally biased region" description="Polar residues" evidence="1">
    <location>
        <begin position="999"/>
        <end position="1022"/>
    </location>
</feature>
<feature type="compositionally biased region" description="Low complexity" evidence="1">
    <location>
        <begin position="425"/>
        <end position="435"/>
    </location>
</feature>